<dbReference type="InterPro" id="IPR017453">
    <property type="entry name" value="GCV_H_sub"/>
</dbReference>
<dbReference type="SUPFAM" id="SSF51230">
    <property type="entry name" value="Single hybrid motif"/>
    <property type="match status" value="1"/>
</dbReference>
<accession>A0A370CHU7</accession>
<evidence type="ECO:0000256" key="3">
    <source>
        <dbReference type="HAMAP-Rule" id="MF_00272"/>
    </source>
</evidence>
<dbReference type="Proteomes" id="UP000226429">
    <property type="component" value="Unassembled WGS sequence"/>
</dbReference>
<keyword evidence="7" id="KW-1185">Reference proteome</keyword>
<dbReference type="EMBL" id="NMOS02000010">
    <property type="protein sequence ID" value="RDH40365.1"/>
    <property type="molecule type" value="Genomic_DNA"/>
</dbReference>
<evidence type="ECO:0000313" key="6">
    <source>
        <dbReference type="EMBL" id="RDH40365.1"/>
    </source>
</evidence>
<dbReference type="InterPro" id="IPR033753">
    <property type="entry name" value="GCV_H/Fam206"/>
</dbReference>
<reference evidence="6 7" key="2">
    <citation type="journal article" date="2018" name="J. Invertebr. Pathol.">
        <title>'Candidatus Aquirickettsiella gammari' (Gammaproteobacteria: Legionellales: Coxiellaceae): A bacterial pathogen of the freshwater crustacean Gammarus fossarum (Malacostraca: Amphipoda).</title>
        <authorList>
            <person name="Bojko J."/>
            <person name="Dunn A.M."/>
            <person name="Stebbing P.D."/>
            <person name="van Aerle R."/>
            <person name="Bacela-Spychalska K."/>
            <person name="Bean T.P."/>
            <person name="Urrutia A."/>
            <person name="Stentiford G.D."/>
        </authorList>
    </citation>
    <scope>NUCLEOTIDE SEQUENCE [LARGE SCALE GENOMIC DNA]</scope>
    <source>
        <strain evidence="6">RA15029</strain>
    </source>
</reference>
<comment type="cofactor">
    <cofactor evidence="3">
        <name>(R)-lipoate</name>
        <dbReference type="ChEBI" id="CHEBI:83088"/>
    </cofactor>
    <text evidence="3">Binds 1 lipoyl cofactor covalently.</text>
</comment>
<comment type="caution">
    <text evidence="6">The sequence shown here is derived from an EMBL/GenBank/DDBJ whole genome shotgun (WGS) entry which is preliminary data.</text>
</comment>
<keyword evidence="2 3" id="KW-0450">Lipoyl</keyword>
<dbReference type="PROSITE" id="PS50968">
    <property type="entry name" value="BIOTINYL_LIPOYL"/>
    <property type="match status" value="1"/>
</dbReference>
<dbReference type="NCBIfam" id="NF002270">
    <property type="entry name" value="PRK01202.1"/>
    <property type="match status" value="1"/>
</dbReference>
<dbReference type="InterPro" id="IPR000089">
    <property type="entry name" value="Biotin_lipoyl"/>
</dbReference>
<gene>
    <name evidence="3 6" type="primary">gcvH</name>
    <name evidence="6" type="ORF">CFE62_004210</name>
</gene>
<dbReference type="InterPro" id="IPR011053">
    <property type="entry name" value="Single_hybrid_motif"/>
</dbReference>
<comment type="function">
    <text evidence="3">The glycine cleavage system catalyzes the degradation of glycine. The H protein shuttles the methylamine group of glycine from the P protein to the T protein.</text>
</comment>
<comment type="similarity">
    <text evidence="1 3">Belongs to the GcvH family.</text>
</comment>
<dbReference type="GO" id="GO:0005960">
    <property type="term" value="C:glycine cleavage complex"/>
    <property type="evidence" value="ECO:0007669"/>
    <property type="project" value="InterPro"/>
</dbReference>
<dbReference type="NCBIfam" id="TIGR00527">
    <property type="entry name" value="gcvH"/>
    <property type="match status" value="1"/>
</dbReference>
<proteinExistence type="inferred from homology"/>
<dbReference type="Pfam" id="PF01597">
    <property type="entry name" value="GCV_H"/>
    <property type="match status" value="1"/>
</dbReference>
<evidence type="ECO:0000256" key="2">
    <source>
        <dbReference type="ARBA" id="ARBA00022823"/>
    </source>
</evidence>
<evidence type="ECO:0000256" key="1">
    <source>
        <dbReference type="ARBA" id="ARBA00009249"/>
    </source>
</evidence>
<comment type="subunit">
    <text evidence="3">The glycine cleavage system is composed of four proteins: P, T, L and H.</text>
</comment>
<dbReference type="CDD" id="cd06848">
    <property type="entry name" value="GCS_H"/>
    <property type="match status" value="1"/>
</dbReference>
<dbReference type="AlphaFoldDB" id="A0A370CHU7"/>
<evidence type="ECO:0000256" key="4">
    <source>
        <dbReference type="PIRSR" id="PIRSR617453-50"/>
    </source>
</evidence>
<dbReference type="GO" id="GO:0019464">
    <property type="term" value="P:glycine decarboxylation via glycine cleavage system"/>
    <property type="evidence" value="ECO:0007669"/>
    <property type="project" value="UniProtKB-UniRule"/>
</dbReference>
<dbReference type="InterPro" id="IPR002930">
    <property type="entry name" value="GCV_H"/>
</dbReference>
<dbReference type="PANTHER" id="PTHR11715">
    <property type="entry name" value="GLYCINE CLEAVAGE SYSTEM H PROTEIN"/>
    <property type="match status" value="1"/>
</dbReference>
<dbReference type="Gene3D" id="2.40.50.100">
    <property type="match status" value="1"/>
</dbReference>
<dbReference type="HAMAP" id="MF_00272">
    <property type="entry name" value="GcvH"/>
    <property type="match status" value="1"/>
</dbReference>
<feature type="modified residue" description="N6-lipoyllysine" evidence="3 4">
    <location>
        <position position="65"/>
    </location>
</feature>
<sequence>MKNTPSVLKYTPTHEWVRVEAEQIACIGITEHAQALLGDIVFVELPALQKVVTRREEICVLESVKAAADVYSPLSGEIIEINAALNKSPELINKDPYNKGWLFRIKFSDPSELENLLSFELYQQHIAVEMH</sequence>
<reference evidence="6 7" key="1">
    <citation type="journal article" date="2017" name="Int. J. Syst. Evol. Microbiol.">
        <title>Aquarickettsiella crustaci n. gen. n. sp. (Gammaproteobacteria: Legionellales: Coxiellaceae); a bacterial pathogen of the freshwater crustacean: Gammarus fossarum (Malacostraca: Amphipoda).</title>
        <authorList>
            <person name="Bojko J."/>
            <person name="Dunn A.M."/>
            <person name="Stebbing P.D."/>
            <person name="Van Aerle R."/>
            <person name="Bacela-Spychalska K."/>
            <person name="Bean T.P."/>
            <person name="Stentiford G.D."/>
        </authorList>
    </citation>
    <scope>NUCLEOTIDE SEQUENCE [LARGE SCALE GENOMIC DNA]</scope>
    <source>
        <strain evidence="6">RA15029</strain>
    </source>
</reference>
<feature type="domain" description="Lipoyl-binding" evidence="5">
    <location>
        <begin position="24"/>
        <end position="106"/>
    </location>
</feature>
<name>A0A370CHU7_9COXI</name>
<dbReference type="PANTHER" id="PTHR11715:SF3">
    <property type="entry name" value="GLYCINE CLEAVAGE SYSTEM H PROTEIN-RELATED"/>
    <property type="match status" value="1"/>
</dbReference>
<organism evidence="6 7">
    <name type="scientific">Candidatus Aquirickettsiella gammari</name>
    <dbReference type="NCBI Taxonomy" id="2016198"/>
    <lineage>
        <taxon>Bacteria</taxon>
        <taxon>Pseudomonadati</taxon>
        <taxon>Pseudomonadota</taxon>
        <taxon>Gammaproteobacteria</taxon>
        <taxon>Legionellales</taxon>
        <taxon>Coxiellaceae</taxon>
        <taxon>Candidatus Aquirickettsiella</taxon>
    </lineage>
</organism>
<protein>
    <recommendedName>
        <fullName evidence="3">Glycine cleavage system H protein</fullName>
    </recommendedName>
</protein>
<dbReference type="GO" id="GO:0009249">
    <property type="term" value="P:protein lipoylation"/>
    <property type="evidence" value="ECO:0007669"/>
    <property type="project" value="TreeGrafter"/>
</dbReference>
<evidence type="ECO:0000313" key="7">
    <source>
        <dbReference type="Proteomes" id="UP000226429"/>
    </source>
</evidence>
<evidence type="ECO:0000259" key="5">
    <source>
        <dbReference type="PROSITE" id="PS50968"/>
    </source>
</evidence>
<dbReference type="GO" id="GO:0005829">
    <property type="term" value="C:cytosol"/>
    <property type="evidence" value="ECO:0007669"/>
    <property type="project" value="TreeGrafter"/>
</dbReference>